<dbReference type="PANTHER" id="PTHR43301:SF3">
    <property type="entry name" value="ARABINAN ENDO-1,5-ALPHA-L-ARABINOSIDASE A-RELATED"/>
    <property type="match status" value="1"/>
</dbReference>
<dbReference type="PANTHER" id="PTHR43301">
    <property type="entry name" value="ARABINAN ENDO-1,5-ALPHA-L-ARABINOSIDASE"/>
    <property type="match status" value="1"/>
</dbReference>
<dbReference type="STRING" id="1151754.M9MFP8"/>
<reference evidence="2" key="1">
    <citation type="journal article" date="2013" name="Genome Announc.">
        <title>Genome sequence of the basidiomycetous yeast Pseudozyma antarctica T-34, a producer of the glycolipid biosurfactants mannosylerythritol lipids.</title>
        <authorList>
            <person name="Morita T."/>
            <person name="Koike H."/>
            <person name="Koyama Y."/>
            <person name="Hagiwara H."/>
            <person name="Ito E."/>
            <person name="Fukuoka T."/>
            <person name="Imura T."/>
            <person name="Machida M."/>
            <person name="Kitamoto D."/>
        </authorList>
    </citation>
    <scope>NUCLEOTIDE SEQUENCE [LARGE SCALE GENOMIC DNA]</scope>
    <source>
        <strain evidence="2">T-34</strain>
    </source>
</reference>
<dbReference type="AlphaFoldDB" id="M9MFP8"/>
<dbReference type="InterPro" id="IPR050727">
    <property type="entry name" value="GH43_arabinanases"/>
</dbReference>
<gene>
    <name evidence="1" type="ORF">PANT_12c00003</name>
</gene>
<sequence>MKFISSVLKGIKGDLSPSSNTSAFKMLSVQVKLLLLVQLCLAAFVASRPVSSEPSLLKRASDKVGYLFIHFYDDYKEPGVYTTYPAGEQVFGHLSNGNDALAYKPLNGGAPLLTSTVGTKGVRDMYLVSKGDESQHYIIATDLNQTAVGGFGSPFLSRSLVIWESEGASLTKWKPSRLAEVVPDTFRMAWAPEAIWLDDEQRFLVYWSSNKYADASHSGTPDYDKIYSSYTTDFVTFTDPEVFMDLGNNVGVIDLTIGRGPTSGTNQYVRFFKDESVYKVRGQVSNSGIQGPWVDIGSATEYVDNNNQAEAPIYFKENTSNRWFVFLDQYGRSPAGYYPYSADNGIDQYGYTDLGFPSGMPTQLKHGSIKPLTQSQYDEINAAWA</sequence>
<dbReference type="EMBL" id="DF196778">
    <property type="protein sequence ID" value="GAC74507.1"/>
    <property type="molecule type" value="Genomic_DNA"/>
</dbReference>
<protein>
    <submittedName>
        <fullName evidence="1">Uncharacterized protein</fullName>
    </submittedName>
</protein>
<dbReference type="OrthoDB" id="19657at2759"/>
<dbReference type="Proteomes" id="UP000011976">
    <property type="component" value="Unassembled WGS sequence"/>
</dbReference>
<dbReference type="SUPFAM" id="SSF75005">
    <property type="entry name" value="Arabinanase/levansucrase/invertase"/>
    <property type="match status" value="1"/>
</dbReference>
<accession>M9MFP8</accession>
<dbReference type="InterPro" id="IPR023296">
    <property type="entry name" value="Glyco_hydro_beta-prop_sf"/>
</dbReference>
<organism evidence="1 2">
    <name type="scientific">Pseudozyma antarctica (strain T-34)</name>
    <name type="common">Yeast</name>
    <name type="synonym">Candida antarctica</name>
    <dbReference type="NCBI Taxonomy" id="1151754"/>
    <lineage>
        <taxon>Eukaryota</taxon>
        <taxon>Fungi</taxon>
        <taxon>Dikarya</taxon>
        <taxon>Basidiomycota</taxon>
        <taxon>Ustilaginomycotina</taxon>
        <taxon>Ustilaginomycetes</taxon>
        <taxon>Ustilaginales</taxon>
        <taxon>Ustilaginaceae</taxon>
        <taxon>Moesziomyces</taxon>
    </lineage>
</organism>
<evidence type="ECO:0000313" key="1">
    <source>
        <dbReference type="EMBL" id="GAC74507.1"/>
    </source>
</evidence>
<proteinExistence type="predicted"/>
<evidence type="ECO:0000313" key="2">
    <source>
        <dbReference type="Proteomes" id="UP000011976"/>
    </source>
</evidence>
<name>M9MFP8_PSEA3</name>
<dbReference type="CDD" id="cd08983">
    <property type="entry name" value="GH43_Bt3655-like"/>
    <property type="match status" value="1"/>
</dbReference>